<keyword evidence="4 6" id="KW-0472">Membrane</keyword>
<dbReference type="PANTHER" id="PTHR23291:SF39">
    <property type="entry name" value="OS11G0581900 PROTEIN"/>
    <property type="match status" value="1"/>
</dbReference>
<evidence type="ECO:0000313" key="8">
    <source>
        <dbReference type="Proteomes" id="UP000275267"/>
    </source>
</evidence>
<evidence type="ECO:0000256" key="6">
    <source>
        <dbReference type="SAM" id="Phobius"/>
    </source>
</evidence>
<feature type="region of interest" description="Disordered" evidence="5">
    <location>
        <begin position="1"/>
        <end position="43"/>
    </location>
</feature>
<feature type="transmembrane region" description="Helical" evidence="6">
    <location>
        <begin position="236"/>
        <end position="254"/>
    </location>
</feature>
<dbReference type="EMBL" id="PQIB02000017">
    <property type="protein sequence ID" value="RLM58966.1"/>
    <property type="molecule type" value="Genomic_DNA"/>
</dbReference>
<dbReference type="STRING" id="4540.A0A3L6PJ94"/>
<comment type="subcellular location">
    <subcellularLocation>
        <location evidence="1">Membrane</location>
        <topology evidence="1">Multi-pass membrane protein</topology>
    </subcellularLocation>
</comment>
<gene>
    <name evidence="7" type="ORF">C2845_PM18G09740</name>
</gene>
<dbReference type="PANTHER" id="PTHR23291">
    <property type="entry name" value="BAX INHIBITOR-RELATED"/>
    <property type="match status" value="1"/>
</dbReference>
<evidence type="ECO:0000256" key="5">
    <source>
        <dbReference type="SAM" id="MobiDB-lite"/>
    </source>
</evidence>
<feature type="transmembrane region" description="Helical" evidence="6">
    <location>
        <begin position="321"/>
        <end position="340"/>
    </location>
</feature>
<accession>A0A3L6PJ94</accession>
<feature type="transmembrane region" description="Helical" evidence="6">
    <location>
        <begin position="261"/>
        <end position="284"/>
    </location>
</feature>
<dbReference type="Proteomes" id="UP000275267">
    <property type="component" value="Unassembled WGS sequence"/>
</dbReference>
<feature type="transmembrane region" description="Helical" evidence="6">
    <location>
        <begin position="290"/>
        <end position="314"/>
    </location>
</feature>
<evidence type="ECO:0000256" key="1">
    <source>
        <dbReference type="ARBA" id="ARBA00004141"/>
    </source>
</evidence>
<feature type="compositionally biased region" description="Basic residues" evidence="5">
    <location>
        <begin position="1"/>
        <end position="11"/>
    </location>
</feature>
<protein>
    <submittedName>
        <fullName evidence="7">BI1-like protein</fullName>
    </submittedName>
</protein>
<sequence length="376" mass="41459">MRGPTGRRARTGPHTGGRSTRVTSARPLARPKTAAEDRRSPARLAARWALEPARRGPYISPPFPTGFAYLAALTPQPHPPPLHSPPRKPHCAARTLADRAECRRCRSPRTPTSGKAAPAAAEEAAKPARKVAEEADPRLRWAFVRKVYAILSLQFALTAAVSVAACLVRAVPRFFATGPPRRRLARLHRDPRLPAHRVSGSGRPCVLGSAAGRKSKRLAPVMFPMLKYREKHPTNLVLLGVFTLCCSLSIAMTTSTSLGRVVLQSAILTAVAVLGLTLFTFWAVKKGYDFTFMFPFLFTCVNVLLVYLVIQIFFPLGRFGITIYGFLATLVFSGFIVYDTHMLLKCHTYNEYVVAAISLYLDVINLFMAQMPLSFQ</sequence>
<dbReference type="InterPro" id="IPR006214">
    <property type="entry name" value="Bax_inhibitor_1-related"/>
</dbReference>
<evidence type="ECO:0000313" key="7">
    <source>
        <dbReference type="EMBL" id="RLM58966.1"/>
    </source>
</evidence>
<reference evidence="8" key="1">
    <citation type="journal article" date="2019" name="Nat. Commun.">
        <title>The genome of broomcorn millet.</title>
        <authorList>
            <person name="Zou C."/>
            <person name="Miki D."/>
            <person name="Li D."/>
            <person name="Tang Q."/>
            <person name="Xiao L."/>
            <person name="Rajput S."/>
            <person name="Deng P."/>
            <person name="Jia W."/>
            <person name="Huang R."/>
            <person name="Zhang M."/>
            <person name="Sun Y."/>
            <person name="Hu J."/>
            <person name="Fu X."/>
            <person name="Schnable P.S."/>
            <person name="Li F."/>
            <person name="Zhang H."/>
            <person name="Feng B."/>
            <person name="Zhu X."/>
            <person name="Liu R."/>
            <person name="Schnable J.C."/>
            <person name="Zhu J.-K."/>
            <person name="Zhang H."/>
        </authorList>
    </citation>
    <scope>NUCLEOTIDE SEQUENCE [LARGE SCALE GENOMIC DNA]</scope>
</reference>
<feature type="transmembrane region" description="Helical" evidence="6">
    <location>
        <begin position="352"/>
        <end position="369"/>
    </location>
</feature>
<keyword evidence="8" id="KW-1185">Reference proteome</keyword>
<dbReference type="AlphaFoldDB" id="A0A3L6PJ94"/>
<dbReference type="Pfam" id="PF01027">
    <property type="entry name" value="Bax1-I"/>
    <property type="match status" value="1"/>
</dbReference>
<evidence type="ECO:0000256" key="3">
    <source>
        <dbReference type="ARBA" id="ARBA00022989"/>
    </source>
</evidence>
<name>A0A3L6PJ94_PANMI</name>
<feature type="transmembrane region" description="Helical" evidence="6">
    <location>
        <begin position="147"/>
        <end position="171"/>
    </location>
</feature>
<keyword evidence="2 6" id="KW-0812">Transmembrane</keyword>
<dbReference type="OrthoDB" id="7933078at2759"/>
<evidence type="ECO:0000256" key="2">
    <source>
        <dbReference type="ARBA" id="ARBA00022692"/>
    </source>
</evidence>
<organism evidence="7 8">
    <name type="scientific">Panicum miliaceum</name>
    <name type="common">Proso millet</name>
    <name type="synonym">Broomcorn millet</name>
    <dbReference type="NCBI Taxonomy" id="4540"/>
    <lineage>
        <taxon>Eukaryota</taxon>
        <taxon>Viridiplantae</taxon>
        <taxon>Streptophyta</taxon>
        <taxon>Embryophyta</taxon>
        <taxon>Tracheophyta</taxon>
        <taxon>Spermatophyta</taxon>
        <taxon>Magnoliopsida</taxon>
        <taxon>Liliopsida</taxon>
        <taxon>Poales</taxon>
        <taxon>Poaceae</taxon>
        <taxon>PACMAD clade</taxon>
        <taxon>Panicoideae</taxon>
        <taxon>Panicodae</taxon>
        <taxon>Paniceae</taxon>
        <taxon>Panicinae</taxon>
        <taxon>Panicum</taxon>
        <taxon>Panicum sect. Panicum</taxon>
    </lineage>
</organism>
<keyword evidence="3 6" id="KW-1133">Transmembrane helix</keyword>
<comment type="caution">
    <text evidence="7">The sequence shown here is derived from an EMBL/GenBank/DDBJ whole genome shotgun (WGS) entry which is preliminary data.</text>
</comment>
<proteinExistence type="predicted"/>
<evidence type="ECO:0000256" key="4">
    <source>
        <dbReference type="ARBA" id="ARBA00023136"/>
    </source>
</evidence>
<dbReference type="GO" id="GO:0016020">
    <property type="term" value="C:membrane"/>
    <property type="evidence" value="ECO:0007669"/>
    <property type="project" value="UniProtKB-SubCell"/>
</dbReference>